<reference evidence="1" key="1">
    <citation type="journal article" date="2021" name="PeerJ">
        <title>Extensive microbial diversity within the chicken gut microbiome revealed by metagenomics and culture.</title>
        <authorList>
            <person name="Gilroy R."/>
            <person name="Ravi A."/>
            <person name="Getino M."/>
            <person name="Pursley I."/>
            <person name="Horton D.L."/>
            <person name="Alikhan N.F."/>
            <person name="Baker D."/>
            <person name="Gharbi K."/>
            <person name="Hall N."/>
            <person name="Watson M."/>
            <person name="Adriaenssens E.M."/>
            <person name="Foster-Nyarko E."/>
            <person name="Jarju S."/>
            <person name="Secka A."/>
            <person name="Antonio M."/>
            <person name="Oren A."/>
            <person name="Chaudhuri R.R."/>
            <person name="La Ragione R."/>
            <person name="Hildebrand F."/>
            <person name="Pallen M.J."/>
        </authorList>
    </citation>
    <scope>NUCLEOTIDE SEQUENCE</scope>
    <source>
        <strain evidence="1">14324</strain>
    </source>
</reference>
<gene>
    <name evidence="1" type="ORF">IAA21_04890</name>
</gene>
<accession>A0A9D2DS39</accession>
<comment type="caution">
    <text evidence="1">The sequence shown here is derived from an EMBL/GenBank/DDBJ whole genome shotgun (WGS) entry which is preliminary data.</text>
</comment>
<dbReference type="Proteomes" id="UP000824041">
    <property type="component" value="Unassembled WGS sequence"/>
</dbReference>
<evidence type="ECO:0000313" key="1">
    <source>
        <dbReference type="EMBL" id="HIZ22121.1"/>
    </source>
</evidence>
<protein>
    <submittedName>
        <fullName evidence="1">Uncharacterized protein</fullName>
    </submittedName>
</protein>
<evidence type="ECO:0000313" key="2">
    <source>
        <dbReference type="Proteomes" id="UP000824041"/>
    </source>
</evidence>
<proteinExistence type="predicted"/>
<organism evidence="1 2">
    <name type="scientific">Candidatus Blautia faecigallinarum</name>
    <dbReference type="NCBI Taxonomy" id="2838488"/>
    <lineage>
        <taxon>Bacteria</taxon>
        <taxon>Bacillati</taxon>
        <taxon>Bacillota</taxon>
        <taxon>Clostridia</taxon>
        <taxon>Lachnospirales</taxon>
        <taxon>Lachnospiraceae</taxon>
        <taxon>Blautia</taxon>
    </lineage>
</organism>
<dbReference type="AlphaFoldDB" id="A0A9D2DS39"/>
<dbReference type="EMBL" id="DXBU01000067">
    <property type="protein sequence ID" value="HIZ22121.1"/>
    <property type="molecule type" value="Genomic_DNA"/>
</dbReference>
<name>A0A9D2DS39_9FIRM</name>
<sequence length="76" mass="9155">MRLRKNASPVDFLKQVQKCQYDVYLETEEEDRLNLKSVLSQYLFVVLAEQSDVWEHSRITCKDTDREVLKEYLEEI</sequence>
<reference evidence="1" key="2">
    <citation type="submission" date="2021-04" db="EMBL/GenBank/DDBJ databases">
        <authorList>
            <person name="Gilroy R."/>
        </authorList>
    </citation>
    <scope>NUCLEOTIDE SEQUENCE</scope>
    <source>
        <strain evidence="1">14324</strain>
    </source>
</reference>